<reference evidence="2" key="1">
    <citation type="journal article" date="2013" name="Genome Biol.">
        <title>Reference genomes and transcriptomes of Nicotiana sylvestris and Nicotiana tomentosiformis.</title>
        <authorList>
            <person name="Sierro N."/>
            <person name="Battey J.N."/>
            <person name="Ouadi S."/>
            <person name="Bovet L."/>
            <person name="Goepfert S."/>
            <person name="Bakaher N."/>
            <person name="Peitsch M.C."/>
            <person name="Ivanov N.V."/>
        </authorList>
    </citation>
    <scope>NUCLEOTIDE SEQUENCE [LARGE SCALE GENOMIC DNA]</scope>
</reference>
<name>A0A1U7XIC0_NICSY</name>
<organism evidence="2 3">
    <name type="scientific">Nicotiana sylvestris</name>
    <name type="common">Wood tobacco</name>
    <name type="synonym">South American tobacco</name>
    <dbReference type="NCBI Taxonomy" id="4096"/>
    <lineage>
        <taxon>Eukaryota</taxon>
        <taxon>Viridiplantae</taxon>
        <taxon>Streptophyta</taxon>
        <taxon>Embryophyta</taxon>
        <taxon>Tracheophyta</taxon>
        <taxon>Spermatophyta</taxon>
        <taxon>Magnoliopsida</taxon>
        <taxon>eudicotyledons</taxon>
        <taxon>Gunneridae</taxon>
        <taxon>Pentapetalae</taxon>
        <taxon>asterids</taxon>
        <taxon>lamiids</taxon>
        <taxon>Solanales</taxon>
        <taxon>Solanaceae</taxon>
        <taxon>Nicotianoideae</taxon>
        <taxon>Nicotianeae</taxon>
        <taxon>Nicotiana</taxon>
    </lineage>
</organism>
<feature type="compositionally biased region" description="Low complexity" evidence="1">
    <location>
        <begin position="164"/>
        <end position="183"/>
    </location>
</feature>
<dbReference type="AlphaFoldDB" id="A0A1U7XIC0"/>
<feature type="region of interest" description="Disordered" evidence="1">
    <location>
        <begin position="138"/>
        <end position="278"/>
    </location>
</feature>
<dbReference type="RefSeq" id="XP_009786220.1">
    <property type="nucleotide sequence ID" value="XM_009787918.1"/>
</dbReference>
<evidence type="ECO:0000313" key="2">
    <source>
        <dbReference type="Proteomes" id="UP000189701"/>
    </source>
</evidence>
<keyword evidence="2" id="KW-1185">Reference proteome</keyword>
<sequence>MRGACRKCERSPGQPTWQLRGFHRECDTLPFSQSSQMRRILRISHFANAKTPSQMRRYQRSVAIPIPQPEPAASASTRGKGQGRGRCWGRVYPRAAALVAEPHADFEDEVLAPAVPVGPAQVDKRPYNIKVKGTSPFSWYSVKGNDNPKDKNYKAPASASTSQSEEPVAVEAPAEPASTSAEMPPGPSTSSAIPPGPSTSAGPEIPSSWAHPITAYRLTPAAEPQPKQSQRPPKRKRMIPRADDAIIQLVDPAETSSSQPQGVPDPEPVQAQVPAAKQ</sequence>
<protein>
    <submittedName>
        <fullName evidence="3">Predicted GPI-anchored protein 58</fullName>
    </submittedName>
</protein>
<evidence type="ECO:0000256" key="1">
    <source>
        <dbReference type="SAM" id="MobiDB-lite"/>
    </source>
</evidence>
<reference evidence="3" key="2">
    <citation type="submission" date="2025-08" db="UniProtKB">
        <authorList>
            <consortium name="RefSeq"/>
        </authorList>
    </citation>
    <scope>IDENTIFICATION</scope>
    <source>
        <tissue evidence="3">Leaf</tissue>
    </source>
</reference>
<proteinExistence type="predicted"/>
<dbReference type="Proteomes" id="UP000189701">
    <property type="component" value="Unplaced"/>
</dbReference>
<gene>
    <name evidence="3" type="primary">LOC104234363</name>
</gene>
<evidence type="ECO:0000313" key="3">
    <source>
        <dbReference type="RefSeq" id="XP_009786220.1"/>
    </source>
</evidence>
<accession>A0A1U7XIC0</accession>